<feature type="region of interest" description="Disordered" evidence="1">
    <location>
        <begin position="1"/>
        <end position="33"/>
    </location>
</feature>
<dbReference type="Proteomes" id="UP000266723">
    <property type="component" value="Unassembled WGS sequence"/>
</dbReference>
<dbReference type="EMBL" id="QGKV02000832">
    <property type="protein sequence ID" value="KAF3546017.1"/>
    <property type="molecule type" value="Genomic_DNA"/>
</dbReference>
<name>A0ABQ7C4A3_BRACR</name>
<sequence length="123" mass="14210">MSKITMRVSSPPEYSISVKRKAMQGRSGTSGEDRDLWLWEPRLDLDKSDFSENNTCLSFIDKFLTTMMMMMMMMMSPNSSVQVLRIRSKSLKSFTLERADPDCVEHNLETVLMDTPSLEYLHS</sequence>
<evidence type="ECO:0000256" key="1">
    <source>
        <dbReference type="SAM" id="MobiDB-lite"/>
    </source>
</evidence>
<comment type="caution">
    <text evidence="2">The sequence shown here is derived from an EMBL/GenBank/DDBJ whole genome shotgun (WGS) entry which is preliminary data.</text>
</comment>
<gene>
    <name evidence="2" type="ORF">DY000_02000804</name>
</gene>
<evidence type="ECO:0000313" key="2">
    <source>
        <dbReference type="EMBL" id="KAF3546017.1"/>
    </source>
</evidence>
<protein>
    <submittedName>
        <fullName evidence="2">Uncharacterized protein</fullName>
    </submittedName>
</protein>
<reference evidence="2 3" key="1">
    <citation type="journal article" date="2020" name="BMC Genomics">
        <title>Intraspecific diversification of the crop wild relative Brassica cretica Lam. using demographic model selection.</title>
        <authorList>
            <person name="Kioukis A."/>
            <person name="Michalopoulou V.A."/>
            <person name="Briers L."/>
            <person name="Pirintsos S."/>
            <person name="Studholme D.J."/>
            <person name="Pavlidis P."/>
            <person name="Sarris P.F."/>
        </authorList>
    </citation>
    <scope>NUCLEOTIDE SEQUENCE [LARGE SCALE GENOMIC DNA]</scope>
    <source>
        <strain evidence="3">cv. PFS-1207/04</strain>
    </source>
</reference>
<proteinExistence type="predicted"/>
<accession>A0ABQ7C4A3</accession>
<organism evidence="2 3">
    <name type="scientific">Brassica cretica</name>
    <name type="common">Mustard</name>
    <dbReference type="NCBI Taxonomy" id="69181"/>
    <lineage>
        <taxon>Eukaryota</taxon>
        <taxon>Viridiplantae</taxon>
        <taxon>Streptophyta</taxon>
        <taxon>Embryophyta</taxon>
        <taxon>Tracheophyta</taxon>
        <taxon>Spermatophyta</taxon>
        <taxon>Magnoliopsida</taxon>
        <taxon>eudicotyledons</taxon>
        <taxon>Gunneridae</taxon>
        <taxon>Pentapetalae</taxon>
        <taxon>rosids</taxon>
        <taxon>malvids</taxon>
        <taxon>Brassicales</taxon>
        <taxon>Brassicaceae</taxon>
        <taxon>Brassiceae</taxon>
        <taxon>Brassica</taxon>
    </lineage>
</organism>
<evidence type="ECO:0000313" key="3">
    <source>
        <dbReference type="Proteomes" id="UP000266723"/>
    </source>
</evidence>
<keyword evidence="3" id="KW-1185">Reference proteome</keyword>